<keyword evidence="1" id="KW-0548">Nucleotidyltransferase</keyword>
<dbReference type="InterPro" id="IPR003329">
    <property type="entry name" value="Cytidylyl_trans"/>
</dbReference>
<reference evidence="1" key="2">
    <citation type="journal article" date="2013" name="Genome Res.">
        <title>Genomic architecture of adaptive color pattern divergence and convergence in Heliconius butterflies.</title>
        <authorList>
            <person name="Supple M.A."/>
            <person name="Hines H.M."/>
            <person name="Dasmahapatra K.K."/>
            <person name="Lewis J.J."/>
            <person name="Nielsen D.M."/>
            <person name="Lavoie C."/>
            <person name="Ray D.A."/>
            <person name="Salazar C."/>
            <person name="McMillan W.O."/>
            <person name="Counterman B.A."/>
        </authorList>
    </citation>
    <scope>NUCLEOTIDE SEQUENCE</scope>
</reference>
<dbReference type="AlphaFoldDB" id="L7X0P9"/>
<protein>
    <submittedName>
        <fullName evidence="1">N-acylneuraminate cytidylyltransferase-like protein</fullName>
    </submittedName>
</protein>
<sequence length="202" mass="23024">MKLNVSPILSDQHPAILILARGGSKGIPLKNIQIVGGISLLARNILTAKRAGFQDITVSTDHPLIALEALKYKVDIFKRSYVTSTDWAPSIWGVSEFINSRLDVKIVALLQTTSPFMKAKDLYSSFRKLNFPEPFDCIFSVKREHQLRWCHDGLGTAPLNFKYNSRPRRQDWNGEFIETGAFYISRRELILKGYLQNKKFAH</sequence>
<dbReference type="InterPro" id="IPR029044">
    <property type="entry name" value="Nucleotide-diphossugar_trans"/>
</dbReference>
<name>L7X0P9_HELEA</name>
<dbReference type="EMBL" id="KC469893">
    <property type="protein sequence ID" value="AGC92679.2"/>
    <property type="molecule type" value="Genomic_DNA"/>
</dbReference>
<organism evidence="1">
    <name type="scientific">Heliconius erato</name>
    <name type="common">Crimson patched longwing butterfly</name>
    <dbReference type="NCBI Taxonomy" id="33431"/>
    <lineage>
        <taxon>Eukaryota</taxon>
        <taxon>Metazoa</taxon>
        <taxon>Ecdysozoa</taxon>
        <taxon>Arthropoda</taxon>
        <taxon>Hexapoda</taxon>
        <taxon>Insecta</taxon>
        <taxon>Pterygota</taxon>
        <taxon>Neoptera</taxon>
        <taxon>Endopterygota</taxon>
        <taxon>Lepidoptera</taxon>
        <taxon>Glossata</taxon>
        <taxon>Ditrysia</taxon>
        <taxon>Papilionoidea</taxon>
        <taxon>Nymphalidae</taxon>
        <taxon>Heliconiinae</taxon>
        <taxon>Heliconiini</taxon>
        <taxon>Heliconius</taxon>
    </lineage>
</organism>
<accession>L7X0P9</accession>
<proteinExistence type="predicted"/>
<evidence type="ECO:0000313" key="1">
    <source>
        <dbReference type="EMBL" id="AGC92679.2"/>
    </source>
</evidence>
<dbReference type="SUPFAM" id="SSF53448">
    <property type="entry name" value="Nucleotide-diphospho-sugar transferases"/>
    <property type="match status" value="1"/>
</dbReference>
<dbReference type="CDD" id="cd02513">
    <property type="entry name" value="CMP-NeuAc_Synthase"/>
    <property type="match status" value="1"/>
</dbReference>
<keyword evidence="1" id="KW-0808">Transferase</keyword>
<dbReference type="GO" id="GO:0008781">
    <property type="term" value="F:N-acylneuraminate cytidylyltransferase activity"/>
    <property type="evidence" value="ECO:0007669"/>
    <property type="project" value="TreeGrafter"/>
</dbReference>
<reference evidence="1" key="3">
    <citation type="submission" date="2016-03" db="EMBL/GenBank/DDBJ databases">
        <authorList>
            <person name="Ploux O."/>
        </authorList>
    </citation>
    <scope>NUCLEOTIDE SEQUENCE</scope>
</reference>
<dbReference type="PANTHER" id="PTHR21485:SF3">
    <property type="entry name" value="N-ACYLNEURAMINATE CYTIDYLYLTRANSFERASE"/>
    <property type="match status" value="1"/>
</dbReference>
<dbReference type="Gene3D" id="3.90.550.10">
    <property type="entry name" value="Spore Coat Polysaccharide Biosynthesis Protein SpsA, Chain A"/>
    <property type="match status" value="1"/>
</dbReference>
<reference evidence="1" key="1">
    <citation type="submission" date="2010-07" db="EMBL/GenBank/DDBJ databases">
        <authorList>
            <person name="Worley K.C."/>
        </authorList>
    </citation>
    <scope>NUCLEOTIDE SEQUENCE</scope>
</reference>
<dbReference type="InterPro" id="IPR050793">
    <property type="entry name" value="CMP-NeuNAc_synthase"/>
</dbReference>
<dbReference type="PANTHER" id="PTHR21485">
    <property type="entry name" value="HAD SUPERFAMILY MEMBERS CMAS AND KDSC"/>
    <property type="match status" value="1"/>
</dbReference>
<dbReference type="Pfam" id="PF02348">
    <property type="entry name" value="CTP_transf_3"/>
    <property type="match status" value="1"/>
</dbReference>